<accession>A0A2I0JQH4</accession>
<dbReference type="CDD" id="cd00303">
    <property type="entry name" value="retropepsin_like"/>
    <property type="match status" value="1"/>
</dbReference>
<feature type="region of interest" description="Disordered" evidence="1">
    <location>
        <begin position="282"/>
        <end position="307"/>
    </location>
</feature>
<protein>
    <submittedName>
        <fullName evidence="2">Uncharacterized protein</fullName>
    </submittedName>
</protein>
<evidence type="ECO:0000313" key="2">
    <source>
        <dbReference type="EMBL" id="PKI58548.1"/>
    </source>
</evidence>
<dbReference type="AlphaFoldDB" id="A0A2I0JQH4"/>
<dbReference type="STRING" id="22663.A0A2I0JQH4"/>
<dbReference type="PANTHER" id="PTHR32108:SF9">
    <property type="entry name" value="REVERSE TRANSCRIPTASE RNASE H-LIKE DOMAIN-CONTAINING PROTEIN"/>
    <property type="match status" value="1"/>
</dbReference>
<dbReference type="PANTHER" id="PTHR32108">
    <property type="entry name" value="DNA-DIRECTED RNA POLYMERASE SUBUNIT ALPHA"/>
    <property type="match status" value="1"/>
</dbReference>
<dbReference type="InterPro" id="IPR021109">
    <property type="entry name" value="Peptidase_aspartic_dom_sf"/>
</dbReference>
<dbReference type="Gene3D" id="2.40.70.10">
    <property type="entry name" value="Acid Proteases"/>
    <property type="match status" value="1"/>
</dbReference>
<reference evidence="2 3" key="1">
    <citation type="submission" date="2017-11" db="EMBL/GenBank/DDBJ databases">
        <title>De-novo sequencing of pomegranate (Punica granatum L.) genome.</title>
        <authorList>
            <person name="Akparov Z."/>
            <person name="Amiraslanov A."/>
            <person name="Hajiyeva S."/>
            <person name="Abbasov M."/>
            <person name="Kaur K."/>
            <person name="Hamwieh A."/>
            <person name="Solovyev V."/>
            <person name="Salamov A."/>
            <person name="Braich B."/>
            <person name="Kosarev P."/>
            <person name="Mahmoud A."/>
            <person name="Hajiyev E."/>
            <person name="Babayeva S."/>
            <person name="Izzatullayeva V."/>
            <person name="Mammadov A."/>
            <person name="Mammadov A."/>
            <person name="Sharifova S."/>
            <person name="Ojaghi J."/>
            <person name="Eynullazada K."/>
            <person name="Bayramov B."/>
            <person name="Abdulazimova A."/>
            <person name="Shahmuradov I."/>
        </authorList>
    </citation>
    <scope>NUCLEOTIDE SEQUENCE [LARGE SCALE GENOMIC DNA]</scope>
    <source>
        <strain evidence="3">cv. AG2017</strain>
        <tissue evidence="2">Leaf</tissue>
    </source>
</reference>
<evidence type="ECO:0000313" key="3">
    <source>
        <dbReference type="Proteomes" id="UP000233551"/>
    </source>
</evidence>
<dbReference type="EMBL" id="PGOL01001361">
    <property type="protein sequence ID" value="PKI58548.1"/>
    <property type="molecule type" value="Genomic_DNA"/>
</dbReference>
<sequence length="501" mass="55312">MHPLRVPVKVDTPKPRRIGFAYACPDEMKFGCAQRPKQDTSEMRSDASLVTLASGGIFRVPYWAPFEASVVVEQMAKFPAHISLLAFLLSSEPHREALLRVLTAAQDPKGTPPNRIEETVNSIFSNTISFSEDELSSEGCAHSWALHIVYKCNNYVIGRVMIDNGSTLNGCPVTTLKQMNVDLNRVRPSKTAVRAFDGSRKEVNGEIDLLVDIGPCSFSITFQVLDILNAFSLLLGRPWIHLVGAVPSSLHQKLKFIVEEKLITVKGEEDYAIYKETAASGHADRGSTAPLKSRNTRTGEDSAFPPPAMKLSKLAGATTSTALPHTMGSLTGASQFPRYPASFLDPYTSSEAPLTALPRTPTTRLLLCQPCTQSPRRFLQGLHSNPNLRHVDSNPFEERLGEPQPIYFGEGLDKDGQVPEIEESLRHLEDYQLTSVEPTGEVNVGTKEESCTLKIGTGLNPTQRARMIDFLREYQEVFAWSYADMPGLDPSIVKHFLPLDT</sequence>
<proteinExistence type="predicted"/>
<organism evidence="2 3">
    <name type="scientific">Punica granatum</name>
    <name type="common">Pomegranate</name>
    <dbReference type="NCBI Taxonomy" id="22663"/>
    <lineage>
        <taxon>Eukaryota</taxon>
        <taxon>Viridiplantae</taxon>
        <taxon>Streptophyta</taxon>
        <taxon>Embryophyta</taxon>
        <taxon>Tracheophyta</taxon>
        <taxon>Spermatophyta</taxon>
        <taxon>Magnoliopsida</taxon>
        <taxon>eudicotyledons</taxon>
        <taxon>Gunneridae</taxon>
        <taxon>Pentapetalae</taxon>
        <taxon>rosids</taxon>
        <taxon>malvids</taxon>
        <taxon>Myrtales</taxon>
        <taxon>Lythraceae</taxon>
        <taxon>Punica</taxon>
    </lineage>
</organism>
<dbReference type="Proteomes" id="UP000233551">
    <property type="component" value="Unassembled WGS sequence"/>
</dbReference>
<keyword evidence="3" id="KW-1185">Reference proteome</keyword>
<comment type="caution">
    <text evidence="2">The sequence shown here is derived from an EMBL/GenBank/DDBJ whole genome shotgun (WGS) entry which is preliminary data.</text>
</comment>
<gene>
    <name evidence="2" type="ORF">CRG98_021060</name>
</gene>
<evidence type="ECO:0000256" key="1">
    <source>
        <dbReference type="SAM" id="MobiDB-lite"/>
    </source>
</evidence>
<name>A0A2I0JQH4_PUNGR</name>